<evidence type="ECO:0000256" key="1">
    <source>
        <dbReference type="ARBA" id="ARBA00022527"/>
    </source>
</evidence>
<dbReference type="GO" id="GO:0004674">
    <property type="term" value="F:protein serine/threonine kinase activity"/>
    <property type="evidence" value="ECO:0007669"/>
    <property type="project" value="UniProtKB-KW"/>
</dbReference>
<dbReference type="FunFam" id="1.10.510.10:FF:000336">
    <property type="entry name" value="Cysteine-rich receptor-like protein kinase 2"/>
    <property type="match status" value="1"/>
</dbReference>
<dbReference type="Gene3D" id="1.10.510.10">
    <property type="entry name" value="Transferase(Phosphotransferase) domain 1"/>
    <property type="match status" value="1"/>
</dbReference>
<evidence type="ECO:0000256" key="10">
    <source>
        <dbReference type="PROSITE-ProRule" id="PRU10141"/>
    </source>
</evidence>
<comment type="caution">
    <text evidence="16">The sequence shown here is derived from an EMBL/GenBank/DDBJ whole genome shotgun (WGS) entry which is preliminary data.</text>
</comment>
<protein>
    <submittedName>
        <fullName evidence="16">Cold-responsive protein kinase 1-like</fullName>
    </submittedName>
</protein>
<evidence type="ECO:0000259" key="14">
    <source>
        <dbReference type="PROSITE" id="PS50011"/>
    </source>
</evidence>
<evidence type="ECO:0000256" key="12">
    <source>
        <dbReference type="SAM" id="Phobius"/>
    </source>
</evidence>
<feature type="signal peptide" evidence="13">
    <location>
        <begin position="1"/>
        <end position="29"/>
    </location>
</feature>
<dbReference type="FunFam" id="3.30.430.20:FF:000014">
    <property type="entry name" value="Cysteine-rich receptor-like protein kinase 2"/>
    <property type="match status" value="1"/>
</dbReference>
<evidence type="ECO:0000313" key="17">
    <source>
        <dbReference type="Proteomes" id="UP001164929"/>
    </source>
</evidence>
<keyword evidence="3 13" id="KW-0732">Signal</keyword>
<evidence type="ECO:0000256" key="5">
    <source>
        <dbReference type="ARBA" id="ARBA00022741"/>
    </source>
</evidence>
<accession>A0AAD6PTN3</accession>
<keyword evidence="5 10" id="KW-0547">Nucleotide-binding</keyword>
<feature type="domain" description="Protein kinase" evidence="14">
    <location>
        <begin position="369"/>
        <end position="657"/>
    </location>
</feature>
<name>A0AAD6PTN3_9ROSI</name>
<dbReference type="AlphaFoldDB" id="A0AAD6PTN3"/>
<organism evidence="16 17">
    <name type="scientific">Populus alba x Populus x berolinensis</name>
    <dbReference type="NCBI Taxonomy" id="444605"/>
    <lineage>
        <taxon>Eukaryota</taxon>
        <taxon>Viridiplantae</taxon>
        <taxon>Streptophyta</taxon>
        <taxon>Embryophyta</taxon>
        <taxon>Tracheophyta</taxon>
        <taxon>Spermatophyta</taxon>
        <taxon>Magnoliopsida</taxon>
        <taxon>eudicotyledons</taxon>
        <taxon>Gunneridae</taxon>
        <taxon>Pentapetalae</taxon>
        <taxon>rosids</taxon>
        <taxon>fabids</taxon>
        <taxon>Malpighiales</taxon>
        <taxon>Salicaceae</taxon>
        <taxon>Saliceae</taxon>
        <taxon>Populus</taxon>
    </lineage>
</organism>
<dbReference type="Gene3D" id="3.30.200.20">
    <property type="entry name" value="Phosphorylase Kinase, domain 1"/>
    <property type="match status" value="1"/>
</dbReference>
<reference evidence="16" key="1">
    <citation type="journal article" date="2023" name="Mol. Ecol. Resour.">
        <title>Chromosome-level genome assembly of a triploid poplar Populus alba 'Berolinensis'.</title>
        <authorList>
            <person name="Chen S."/>
            <person name="Yu Y."/>
            <person name="Wang X."/>
            <person name="Wang S."/>
            <person name="Zhang T."/>
            <person name="Zhou Y."/>
            <person name="He R."/>
            <person name="Meng N."/>
            <person name="Wang Y."/>
            <person name="Liu W."/>
            <person name="Liu Z."/>
            <person name="Liu J."/>
            <person name="Guo Q."/>
            <person name="Huang H."/>
            <person name="Sederoff R.R."/>
            <person name="Wang G."/>
            <person name="Qu G."/>
            <person name="Chen S."/>
        </authorList>
    </citation>
    <scope>NUCLEOTIDE SEQUENCE</scope>
    <source>
        <strain evidence="16">SC-2020</strain>
    </source>
</reference>
<evidence type="ECO:0000256" key="2">
    <source>
        <dbReference type="ARBA" id="ARBA00022679"/>
    </source>
</evidence>
<feature type="compositionally biased region" description="Low complexity" evidence="11">
    <location>
        <begin position="667"/>
        <end position="688"/>
    </location>
</feature>
<dbReference type="SUPFAM" id="SSF56112">
    <property type="entry name" value="Protein kinase-like (PK-like)"/>
    <property type="match status" value="1"/>
</dbReference>
<dbReference type="PANTHER" id="PTHR47973">
    <property type="entry name" value="CYSTEINE-RICH RECEPTOR-LIKE PROTEIN KINASE 3"/>
    <property type="match status" value="1"/>
</dbReference>
<keyword evidence="12" id="KW-1133">Transmembrane helix</keyword>
<sequence length="688" mass="75602">MNTKMEARNCMFNAAVVITWCFMLKMGVSDPGINMLSQGCSNYNVSSVSNFNSNLNITFGLVRTDLMNSSKHFATEQSLSGSDPVYVMFQCRDYMSEAECIACFSAASTQIRNCSVANGARVVYDGCFLRYERSDFYGETTRDANREYCGNQTTSSPDTTFNTTVADLLGDLRVATPRIDGFFAASKREVAGSNVSVYGIAQCVQTIDSAGCQDCMEVAYKNIQRCPPNADGRALDSGCFMRYSDKPFFADNQTINLLPFLKTSEISSLPTPKSSSSSKKGVIIGGAAGGAALVLLIVGLFVWFKLSKKRKAATRGKVNGMVTIFTFHVLLQSEILTPNIVAGNILDATELRGATIYSYKDLKSATKNFKEENKLGEGGFGDVYKGTLKNGKVVAVKKLALGQSNRVKADFASEVTLISNVHHRNLIRLLGFCNKGPELLLVYEYMANSSLDRFLFGEKRGSLRWKQRFDIILCTAQGLAYLHEQFHVCIIHRDIKSSNILLDDDFQPKIADFGLARLLPENQSHLSTKFAGTLGYTAPEYALHGQLSEKVDTYSFGIVVLEIVSGKKSSEMIADPGAEYLLKKAWKLYEDGKHIELVDESLDPSEYEAEHAKKIIEIALMCTQSSPTLRPPMSEVVVLFRSRGSLEHTQPTRPPFVESVERVRGDSSTSTASSSSNATASFSVVSAR</sequence>
<feature type="chain" id="PRO_5042269094" evidence="13">
    <location>
        <begin position="30"/>
        <end position="688"/>
    </location>
</feature>
<dbReference type="FunFam" id="3.30.200.20:FF:000177">
    <property type="entry name" value="Cysteine-rich receptor-like protein kinase 2"/>
    <property type="match status" value="1"/>
</dbReference>
<dbReference type="EMBL" id="JAQIZT010000017">
    <property type="protein sequence ID" value="KAJ6960715.1"/>
    <property type="molecule type" value="Genomic_DNA"/>
</dbReference>
<evidence type="ECO:0000256" key="4">
    <source>
        <dbReference type="ARBA" id="ARBA00022737"/>
    </source>
</evidence>
<dbReference type="SMART" id="SM00220">
    <property type="entry name" value="S_TKc"/>
    <property type="match status" value="1"/>
</dbReference>
<dbReference type="InterPro" id="IPR000719">
    <property type="entry name" value="Prot_kinase_dom"/>
</dbReference>
<feature type="region of interest" description="Disordered" evidence="11">
    <location>
        <begin position="647"/>
        <end position="688"/>
    </location>
</feature>
<feature type="domain" description="Gnk2-homologous" evidence="15">
    <location>
        <begin position="143"/>
        <end position="248"/>
    </location>
</feature>
<gene>
    <name evidence="16" type="ORF">NC653_038667</name>
</gene>
<dbReference type="InterPro" id="IPR038408">
    <property type="entry name" value="GNK2_sf"/>
</dbReference>
<proteinExistence type="predicted"/>
<dbReference type="GO" id="GO:0005524">
    <property type="term" value="F:ATP binding"/>
    <property type="evidence" value="ECO:0007669"/>
    <property type="project" value="UniProtKB-UniRule"/>
</dbReference>
<keyword evidence="9" id="KW-0325">Glycoprotein</keyword>
<dbReference type="CDD" id="cd23509">
    <property type="entry name" value="Gnk2-like"/>
    <property type="match status" value="2"/>
</dbReference>
<feature type="domain" description="Gnk2-homologous" evidence="15">
    <location>
        <begin position="33"/>
        <end position="136"/>
    </location>
</feature>
<keyword evidence="12" id="KW-0812">Transmembrane</keyword>
<keyword evidence="1" id="KW-0723">Serine/threonine-protein kinase</keyword>
<dbReference type="Gene3D" id="3.30.430.20">
    <property type="entry name" value="Gnk2 domain, C-X8-C-X2-C motif"/>
    <property type="match status" value="2"/>
</dbReference>
<evidence type="ECO:0000313" key="16">
    <source>
        <dbReference type="EMBL" id="KAJ6960715.1"/>
    </source>
</evidence>
<dbReference type="Pfam" id="PF00069">
    <property type="entry name" value="Pkinase"/>
    <property type="match status" value="1"/>
</dbReference>
<keyword evidence="4" id="KW-0677">Repeat</keyword>
<dbReference type="InterPro" id="IPR011009">
    <property type="entry name" value="Kinase-like_dom_sf"/>
</dbReference>
<feature type="binding site" evidence="10">
    <location>
        <position position="398"/>
    </location>
    <ligand>
        <name>ATP</name>
        <dbReference type="ChEBI" id="CHEBI:30616"/>
    </ligand>
</feature>
<evidence type="ECO:0000256" key="3">
    <source>
        <dbReference type="ARBA" id="ARBA00022729"/>
    </source>
</evidence>
<feature type="transmembrane region" description="Helical" evidence="12">
    <location>
        <begin position="282"/>
        <end position="304"/>
    </location>
</feature>
<evidence type="ECO:0000256" key="9">
    <source>
        <dbReference type="ARBA" id="ARBA00023180"/>
    </source>
</evidence>
<dbReference type="FunFam" id="3.30.430.20:FF:000017">
    <property type="entry name" value="Cysteine-rich receptor-like protein kinase 2"/>
    <property type="match status" value="1"/>
</dbReference>
<evidence type="ECO:0000256" key="11">
    <source>
        <dbReference type="SAM" id="MobiDB-lite"/>
    </source>
</evidence>
<evidence type="ECO:0000256" key="6">
    <source>
        <dbReference type="ARBA" id="ARBA00022777"/>
    </source>
</evidence>
<dbReference type="PROSITE" id="PS51473">
    <property type="entry name" value="GNK2"/>
    <property type="match status" value="2"/>
</dbReference>
<keyword evidence="8" id="KW-0675">Receptor</keyword>
<keyword evidence="6 16" id="KW-0418">Kinase</keyword>
<evidence type="ECO:0000259" key="15">
    <source>
        <dbReference type="PROSITE" id="PS51473"/>
    </source>
</evidence>
<keyword evidence="17" id="KW-1185">Reference proteome</keyword>
<evidence type="ECO:0000256" key="8">
    <source>
        <dbReference type="ARBA" id="ARBA00023170"/>
    </source>
</evidence>
<dbReference type="InterPro" id="IPR002902">
    <property type="entry name" value="GNK2"/>
</dbReference>
<dbReference type="PROSITE" id="PS00108">
    <property type="entry name" value="PROTEIN_KINASE_ST"/>
    <property type="match status" value="1"/>
</dbReference>
<dbReference type="Proteomes" id="UP001164929">
    <property type="component" value="Chromosome 17"/>
</dbReference>
<dbReference type="InterPro" id="IPR008271">
    <property type="entry name" value="Ser/Thr_kinase_AS"/>
</dbReference>
<dbReference type="InterPro" id="IPR017441">
    <property type="entry name" value="Protein_kinase_ATP_BS"/>
</dbReference>
<evidence type="ECO:0000256" key="7">
    <source>
        <dbReference type="ARBA" id="ARBA00022840"/>
    </source>
</evidence>
<keyword evidence="2" id="KW-0808">Transferase</keyword>
<dbReference type="Pfam" id="PF01657">
    <property type="entry name" value="Stress-antifung"/>
    <property type="match status" value="2"/>
</dbReference>
<dbReference type="InterPro" id="IPR052059">
    <property type="entry name" value="CR_Ser/Thr_kinase"/>
</dbReference>
<keyword evidence="12" id="KW-0472">Membrane</keyword>
<evidence type="ECO:0000256" key="13">
    <source>
        <dbReference type="SAM" id="SignalP"/>
    </source>
</evidence>
<keyword evidence="7 10" id="KW-0067">ATP-binding</keyword>
<dbReference type="PROSITE" id="PS00107">
    <property type="entry name" value="PROTEIN_KINASE_ATP"/>
    <property type="match status" value="1"/>
</dbReference>
<dbReference type="PROSITE" id="PS50011">
    <property type="entry name" value="PROTEIN_KINASE_DOM"/>
    <property type="match status" value="1"/>
</dbReference>
<dbReference type="CDD" id="cd14066">
    <property type="entry name" value="STKc_IRAK"/>
    <property type="match status" value="1"/>
</dbReference>